<dbReference type="EMBL" id="AP023368">
    <property type="protein sequence ID" value="BCK00865.1"/>
    <property type="molecule type" value="Genomic_DNA"/>
</dbReference>
<evidence type="ECO:0008006" key="3">
    <source>
        <dbReference type="Google" id="ProtNLM"/>
    </source>
</evidence>
<dbReference type="Proteomes" id="UP000515703">
    <property type="component" value="Chromosome"/>
</dbReference>
<dbReference type="AlphaFoldDB" id="A0A7I8DU61"/>
<dbReference type="KEGG" id="acht:bsdcttw_39050"/>
<name>A0A7I8DU61_9FIRM</name>
<accession>A0A7I8DU61</accession>
<protein>
    <recommendedName>
        <fullName evidence="3">DUF3168 domain-containing protein</fullName>
    </recommendedName>
</protein>
<evidence type="ECO:0000313" key="2">
    <source>
        <dbReference type="Proteomes" id="UP000515703"/>
    </source>
</evidence>
<dbReference type="Pfam" id="PF20765">
    <property type="entry name" value="Phage_tail_terminator_8"/>
    <property type="match status" value="1"/>
</dbReference>
<reference evidence="1 2" key="1">
    <citation type="submission" date="2020-08" db="EMBL/GenBank/DDBJ databases">
        <title>Draft genome sequencing of an Anaerocolumna strain isolated from anoxic soil subjected to BSD treatment.</title>
        <authorList>
            <person name="Uek A."/>
            <person name="Tonouchi A."/>
        </authorList>
    </citation>
    <scope>NUCLEOTIDE SEQUENCE [LARGE SCALE GENOMIC DNA]</scope>
    <source>
        <strain evidence="1 2">CTTW</strain>
    </source>
</reference>
<evidence type="ECO:0000313" key="1">
    <source>
        <dbReference type="EMBL" id="BCK00865.1"/>
    </source>
</evidence>
<organism evidence="1 2">
    <name type="scientific">Anaerocolumna chitinilytica</name>
    <dbReference type="NCBI Taxonomy" id="1727145"/>
    <lineage>
        <taxon>Bacteria</taxon>
        <taxon>Bacillati</taxon>
        <taxon>Bacillota</taxon>
        <taxon>Clostridia</taxon>
        <taxon>Lachnospirales</taxon>
        <taxon>Lachnospiraceae</taxon>
        <taxon>Anaerocolumna</taxon>
    </lineage>
</organism>
<reference evidence="1 2" key="2">
    <citation type="submission" date="2020-08" db="EMBL/GenBank/DDBJ databases">
        <authorList>
            <person name="Ueki A."/>
            <person name="Tonouchi A."/>
        </authorList>
    </citation>
    <scope>NUCLEOTIDE SEQUENCE [LARGE SCALE GENOMIC DNA]</scope>
    <source>
        <strain evidence="1 2">CTTW</strain>
    </source>
</reference>
<gene>
    <name evidence="1" type="ORF">bsdcttw_39050</name>
</gene>
<dbReference type="RefSeq" id="WP_185256495.1">
    <property type="nucleotide sequence ID" value="NZ_AP023368.1"/>
</dbReference>
<dbReference type="InterPro" id="IPR049254">
    <property type="entry name" value="Phage_tail_terminator"/>
</dbReference>
<proteinExistence type="predicted"/>
<sequence length="149" mass="16920">MVRQADIVTAINTLLIKAYPAFAVYLQPCPKDFLRPSFLIELIKSSQVDLCRTSIEKTVNYKITCYTGIDQYNRSDPEELAIIQQQVLEIFGQGYVTVGERALKVKECTGTMETDKSFIELQLEYVDNRTDEVEQIPMAASVTTKIQEV</sequence>
<keyword evidence="2" id="KW-1185">Reference proteome</keyword>